<dbReference type="RefSeq" id="WP_004620679.1">
    <property type="nucleotide sequence ID" value="NZ_ACXX02000011.1"/>
</dbReference>
<keyword evidence="6" id="KW-1185">Reference proteome</keyword>
<dbReference type="CDD" id="cd06779">
    <property type="entry name" value="cpPDZ_Deg_HtrA-like"/>
    <property type="match status" value="1"/>
</dbReference>
<organism evidence="5 6">
    <name type="scientific">Ruminiclostridium papyrosolvens DSM 2782</name>
    <dbReference type="NCBI Taxonomy" id="588581"/>
    <lineage>
        <taxon>Bacteria</taxon>
        <taxon>Bacillati</taxon>
        <taxon>Bacillota</taxon>
        <taxon>Clostridia</taxon>
        <taxon>Eubacteriales</taxon>
        <taxon>Oscillospiraceae</taxon>
        <taxon>Ruminiclostridium</taxon>
    </lineage>
</organism>
<dbReference type="GO" id="GO:0006508">
    <property type="term" value="P:proteolysis"/>
    <property type="evidence" value="ECO:0007669"/>
    <property type="project" value="UniProtKB-KW"/>
</dbReference>
<keyword evidence="3" id="KW-0472">Membrane</keyword>
<dbReference type="InterPro" id="IPR001478">
    <property type="entry name" value="PDZ"/>
</dbReference>
<dbReference type="Gene3D" id="2.40.10.120">
    <property type="match status" value="1"/>
</dbReference>
<dbReference type="PROSITE" id="PS50106">
    <property type="entry name" value="PDZ"/>
    <property type="match status" value="1"/>
</dbReference>
<reference evidence="5" key="2">
    <citation type="submission" date="2011-01" db="EMBL/GenBank/DDBJ databases">
        <title>The Non-contiguous Finished genome of Clostridium papyrosolvens.</title>
        <authorList>
            <person name="Lucas S."/>
            <person name="Copeland A."/>
            <person name="Lapidus A."/>
            <person name="Cheng J.-F."/>
            <person name="Goodwin L."/>
            <person name="Pitluck S."/>
            <person name="Misra M."/>
            <person name="Chertkov O."/>
            <person name="Detter J.C."/>
            <person name="Han C."/>
            <person name="Tapia R."/>
            <person name="Land M."/>
            <person name="Hauser L."/>
            <person name="Kyrpides N."/>
            <person name="Ivanova N."/>
            <person name="Pagani I."/>
            <person name="Mouttaki H."/>
            <person name="He Z."/>
            <person name="Zhou J."/>
            <person name="Hemme C.L."/>
            <person name="Woyke T."/>
        </authorList>
    </citation>
    <scope>NUCLEOTIDE SEQUENCE [LARGE SCALE GENOMIC DNA]</scope>
    <source>
        <strain evidence="5">DSM 2782</strain>
    </source>
</reference>
<evidence type="ECO:0000259" key="4">
    <source>
        <dbReference type="PROSITE" id="PS50106"/>
    </source>
</evidence>
<name>F1TFI4_9FIRM</name>
<dbReference type="SUPFAM" id="SSF50494">
    <property type="entry name" value="Trypsin-like serine proteases"/>
    <property type="match status" value="1"/>
</dbReference>
<feature type="domain" description="PDZ" evidence="4">
    <location>
        <begin position="232"/>
        <end position="326"/>
    </location>
</feature>
<dbReference type="Gene3D" id="2.30.42.10">
    <property type="match status" value="1"/>
</dbReference>
<dbReference type="AlphaFoldDB" id="F1TFI4"/>
<dbReference type="OrthoDB" id="9758917at2"/>
<dbReference type="InterPro" id="IPR001940">
    <property type="entry name" value="Peptidase_S1C"/>
</dbReference>
<protein>
    <submittedName>
        <fullName evidence="5">Peptidase S1 and S6 chymotrypsin/Hap</fullName>
    </submittedName>
</protein>
<dbReference type="InterPro" id="IPR009003">
    <property type="entry name" value="Peptidase_S1_PA"/>
</dbReference>
<keyword evidence="2" id="KW-0378">Hydrolase</keyword>
<feature type="transmembrane region" description="Helical" evidence="3">
    <location>
        <begin position="6"/>
        <end position="29"/>
    </location>
</feature>
<dbReference type="InterPro" id="IPR051201">
    <property type="entry name" value="Chloro_Bact_Ser_Proteases"/>
</dbReference>
<dbReference type="Pfam" id="PF13180">
    <property type="entry name" value="PDZ_2"/>
    <property type="match status" value="1"/>
</dbReference>
<dbReference type="SMART" id="SM00228">
    <property type="entry name" value="PDZ"/>
    <property type="match status" value="1"/>
</dbReference>
<dbReference type="GO" id="GO:0004252">
    <property type="term" value="F:serine-type endopeptidase activity"/>
    <property type="evidence" value="ECO:0007669"/>
    <property type="project" value="InterPro"/>
</dbReference>
<dbReference type="SUPFAM" id="SSF50156">
    <property type="entry name" value="PDZ domain-like"/>
    <property type="match status" value="1"/>
</dbReference>
<evidence type="ECO:0000256" key="1">
    <source>
        <dbReference type="ARBA" id="ARBA00022670"/>
    </source>
</evidence>
<dbReference type="InterPro" id="IPR036034">
    <property type="entry name" value="PDZ_sf"/>
</dbReference>
<reference evidence="5" key="1">
    <citation type="submission" date="2009-07" db="EMBL/GenBank/DDBJ databases">
        <authorList>
            <consortium name="US DOE Joint Genome Institute (JGI-PGF)"/>
            <person name="Lucas S."/>
            <person name="Copeland A."/>
            <person name="Lapidus A."/>
            <person name="Glavina del Rio T."/>
            <person name="Tice H."/>
            <person name="Bruce D."/>
            <person name="Goodwin L."/>
            <person name="Pitluck S."/>
            <person name="Larimer F."/>
            <person name="Land M.L."/>
            <person name="Mouttaki H."/>
            <person name="He Z."/>
            <person name="Zhou J."/>
            <person name="Hemme C.L."/>
        </authorList>
    </citation>
    <scope>NUCLEOTIDE SEQUENCE</scope>
    <source>
        <strain evidence="5">DSM 2782</strain>
    </source>
</reference>
<dbReference type="eggNOG" id="COG0265">
    <property type="taxonomic scope" value="Bacteria"/>
</dbReference>
<dbReference type="Proteomes" id="UP000003860">
    <property type="component" value="Unassembled WGS sequence"/>
</dbReference>
<comment type="caution">
    <text evidence="5">The sequence shown here is derived from an EMBL/GenBank/DDBJ whole genome shotgun (WGS) entry which is preliminary data.</text>
</comment>
<dbReference type="PANTHER" id="PTHR43343">
    <property type="entry name" value="PEPTIDASE S12"/>
    <property type="match status" value="1"/>
</dbReference>
<keyword evidence="3" id="KW-0812">Transmembrane</keyword>
<gene>
    <name evidence="5" type="ORF">Cpap_1253</name>
</gene>
<dbReference type="PRINTS" id="PR00834">
    <property type="entry name" value="PROTEASES2C"/>
</dbReference>
<evidence type="ECO:0000313" key="6">
    <source>
        <dbReference type="Proteomes" id="UP000003860"/>
    </source>
</evidence>
<dbReference type="Pfam" id="PF13365">
    <property type="entry name" value="Trypsin_2"/>
    <property type="match status" value="1"/>
</dbReference>
<dbReference type="STRING" id="588581.Cpap_1253"/>
<keyword evidence="1" id="KW-0645">Protease</keyword>
<dbReference type="PANTHER" id="PTHR43343:SF3">
    <property type="entry name" value="PROTEASE DO-LIKE 8, CHLOROPLASTIC"/>
    <property type="match status" value="1"/>
</dbReference>
<sequence length="339" mass="37114">MNSKKIFNIVLLSINVLLLILCTVCICYFTKSIQTLSVTNTRDVNFQINKIKQSVVSIVAGLNKDTGFRSGDVEVGTGFVYKRGGYVITNYHNIKDKSFFIITYDNKKYSANLISGDDKTDIAIVKVEGKQELTPVKFGNSKKCNVGDNVVAIGTPLSVYLKDTVVTGIISATDRIGFGNYKLIQSNIASSPGFSGGPLINSNGEVIGVNSFKSTEFGSEGLSFSIPSENVLFAISKLEGDGKVKVPYIGVNFAEDNFTKYGIPNDSGIDIKSIDPNSPAKEAGLKEKDKILSINNIKISNKVEYNEILKDIAIGNVISIKLLRDQKDFEIKIKIKEYR</sequence>
<proteinExistence type="predicted"/>
<dbReference type="EMBL" id="ACXX02000011">
    <property type="protein sequence ID" value="EGD46716.1"/>
    <property type="molecule type" value="Genomic_DNA"/>
</dbReference>
<accession>F1TFI4</accession>
<evidence type="ECO:0000256" key="2">
    <source>
        <dbReference type="ARBA" id="ARBA00022801"/>
    </source>
</evidence>
<evidence type="ECO:0000313" key="5">
    <source>
        <dbReference type="EMBL" id="EGD46716.1"/>
    </source>
</evidence>
<evidence type="ECO:0000256" key="3">
    <source>
        <dbReference type="SAM" id="Phobius"/>
    </source>
</evidence>
<keyword evidence="3" id="KW-1133">Transmembrane helix</keyword>